<evidence type="ECO:0000313" key="7">
    <source>
        <dbReference type="EMBL" id="KAK7477454.1"/>
    </source>
</evidence>
<accession>A0ABD0JR27</accession>
<dbReference type="CDD" id="cd06227">
    <property type="entry name" value="M14-CPA-like"/>
    <property type="match status" value="1"/>
</dbReference>
<evidence type="ECO:0000256" key="1">
    <source>
        <dbReference type="ARBA" id="ARBA00001947"/>
    </source>
</evidence>
<dbReference type="InterPro" id="IPR000834">
    <property type="entry name" value="Peptidase_M14"/>
</dbReference>
<evidence type="ECO:0000259" key="6">
    <source>
        <dbReference type="PROSITE" id="PS52035"/>
    </source>
</evidence>
<gene>
    <name evidence="7" type="ORF">BaRGS_00031278</name>
</gene>
<evidence type="ECO:0000256" key="2">
    <source>
        <dbReference type="ARBA" id="ARBA00005988"/>
    </source>
</evidence>
<dbReference type="EMBL" id="JACVVK020000349">
    <property type="protein sequence ID" value="KAK7477454.1"/>
    <property type="molecule type" value="Genomic_DNA"/>
</dbReference>
<dbReference type="Pfam" id="PF00246">
    <property type="entry name" value="Peptidase_M14"/>
    <property type="match status" value="1"/>
</dbReference>
<keyword evidence="4" id="KW-0812">Transmembrane</keyword>
<comment type="similarity">
    <text evidence="2 3">Belongs to the peptidase M14 family.</text>
</comment>
<protein>
    <recommendedName>
        <fullName evidence="6">Peptidase M14 domain-containing protein</fullName>
    </recommendedName>
</protein>
<keyword evidence="8" id="KW-1185">Reference proteome</keyword>
<evidence type="ECO:0000313" key="8">
    <source>
        <dbReference type="Proteomes" id="UP001519460"/>
    </source>
</evidence>
<feature type="signal peptide" evidence="5">
    <location>
        <begin position="1"/>
        <end position="31"/>
    </location>
</feature>
<keyword evidence="5" id="KW-0732">Signal</keyword>
<dbReference type="AlphaFoldDB" id="A0ABD0JR27"/>
<keyword evidence="4" id="KW-0472">Membrane</keyword>
<dbReference type="PANTHER" id="PTHR11705:SF119">
    <property type="entry name" value="OS02G0119300 PROTEIN"/>
    <property type="match status" value="1"/>
</dbReference>
<comment type="cofactor">
    <cofactor evidence="1">
        <name>Zn(2+)</name>
        <dbReference type="ChEBI" id="CHEBI:29105"/>
    </cofactor>
</comment>
<keyword evidence="4" id="KW-1133">Transmembrane helix</keyword>
<reference evidence="7 8" key="1">
    <citation type="journal article" date="2023" name="Sci. Data">
        <title>Genome assembly of the Korean intertidal mud-creeper Batillaria attramentaria.</title>
        <authorList>
            <person name="Patra A.K."/>
            <person name="Ho P.T."/>
            <person name="Jun S."/>
            <person name="Lee S.J."/>
            <person name="Kim Y."/>
            <person name="Won Y.J."/>
        </authorList>
    </citation>
    <scope>NUCLEOTIDE SEQUENCE [LARGE SCALE GENOMIC DNA]</scope>
    <source>
        <strain evidence="7">Wonlab-2016</strain>
    </source>
</reference>
<sequence>MACPDCAVGQSLGLMLVLFGVTVLELSHVLAVDVDPQQEKYLPDYRLYHNLTRLELHVEELATKFKDFIHIDRTFISRNGRSQLVAHITNFSVPSAVTENHHAWRPQDEKDGVSQTRNLSVPKVHLLLSFGEHAREFFPVESALYLLTNLTAGISANPGSYEEAFSRTILSRFDIYVIMMANPDGRKHVESSRNFCWRGTSTGVDINRNFDWQFAKKGSSADPRDEEFRGPYPFSEPECKVYTELTESVKFDAFVSFHSGIRHIYMPYADTVSKAVRRVPPNYTYLSQLASRLAKATKYTFRYGQAFDLNFYTADGTAFDYMAGVRQIPFSLAIEMWENEQHRGRSCFDEFNPHSAHLQKEVEAVHPLYVELFNSLYGWKLQQQKTHTLVETPSLTPSYILLAVVVLACAIFGYRNRHYVCSKKKRIVYLRSLSSTFAVNGIFR</sequence>
<proteinExistence type="inferred from homology"/>
<feature type="active site" description="Proton donor/acceptor" evidence="3">
    <location>
        <position position="335"/>
    </location>
</feature>
<dbReference type="Gene3D" id="3.40.630.10">
    <property type="entry name" value="Zn peptidases"/>
    <property type="match status" value="1"/>
</dbReference>
<dbReference type="PANTHER" id="PTHR11705">
    <property type="entry name" value="PROTEASE FAMILY M14 CARBOXYPEPTIDASE A,B"/>
    <property type="match status" value="1"/>
</dbReference>
<dbReference type="PROSITE" id="PS52035">
    <property type="entry name" value="PEPTIDASE_M14"/>
    <property type="match status" value="1"/>
</dbReference>
<evidence type="ECO:0000256" key="3">
    <source>
        <dbReference type="PROSITE-ProRule" id="PRU01379"/>
    </source>
</evidence>
<name>A0ABD0JR27_9CAEN</name>
<dbReference type="InterPro" id="IPR034269">
    <property type="entry name" value="At5g42320_M14_CPD"/>
</dbReference>
<feature type="transmembrane region" description="Helical" evidence="4">
    <location>
        <begin position="395"/>
        <end position="414"/>
    </location>
</feature>
<evidence type="ECO:0000256" key="5">
    <source>
        <dbReference type="SAM" id="SignalP"/>
    </source>
</evidence>
<organism evidence="7 8">
    <name type="scientific">Batillaria attramentaria</name>
    <dbReference type="NCBI Taxonomy" id="370345"/>
    <lineage>
        <taxon>Eukaryota</taxon>
        <taxon>Metazoa</taxon>
        <taxon>Spiralia</taxon>
        <taxon>Lophotrochozoa</taxon>
        <taxon>Mollusca</taxon>
        <taxon>Gastropoda</taxon>
        <taxon>Caenogastropoda</taxon>
        <taxon>Sorbeoconcha</taxon>
        <taxon>Cerithioidea</taxon>
        <taxon>Batillariidae</taxon>
        <taxon>Batillaria</taxon>
    </lineage>
</organism>
<feature type="domain" description="Peptidase M14" evidence="6">
    <location>
        <begin position="47"/>
        <end position="376"/>
    </location>
</feature>
<dbReference type="Proteomes" id="UP001519460">
    <property type="component" value="Unassembled WGS sequence"/>
</dbReference>
<comment type="caution">
    <text evidence="7">The sequence shown here is derived from an EMBL/GenBank/DDBJ whole genome shotgun (WGS) entry which is preliminary data.</text>
</comment>
<evidence type="ECO:0000256" key="4">
    <source>
        <dbReference type="SAM" id="Phobius"/>
    </source>
</evidence>
<dbReference type="SUPFAM" id="SSF53187">
    <property type="entry name" value="Zn-dependent exopeptidases"/>
    <property type="match status" value="1"/>
</dbReference>
<dbReference type="SMART" id="SM00631">
    <property type="entry name" value="Zn_pept"/>
    <property type="match status" value="1"/>
</dbReference>
<feature type="chain" id="PRO_5044743963" description="Peptidase M14 domain-containing protein" evidence="5">
    <location>
        <begin position="32"/>
        <end position="444"/>
    </location>
</feature>